<evidence type="ECO:0000313" key="2">
    <source>
        <dbReference type="Proteomes" id="UP000799755"/>
    </source>
</evidence>
<dbReference type="EMBL" id="MU003503">
    <property type="protein sequence ID" value="KAF2471921.1"/>
    <property type="molecule type" value="Genomic_DNA"/>
</dbReference>
<dbReference type="Proteomes" id="UP000799755">
    <property type="component" value="Unassembled WGS sequence"/>
</dbReference>
<name>A0ACB6R0E4_9PLEO</name>
<reference evidence="1" key="1">
    <citation type="journal article" date="2020" name="Stud. Mycol.">
        <title>101 Dothideomycetes genomes: a test case for predicting lifestyles and emergence of pathogens.</title>
        <authorList>
            <person name="Haridas S."/>
            <person name="Albert R."/>
            <person name="Binder M."/>
            <person name="Bloem J."/>
            <person name="Labutti K."/>
            <person name="Salamov A."/>
            <person name="Andreopoulos B."/>
            <person name="Baker S."/>
            <person name="Barry K."/>
            <person name="Bills G."/>
            <person name="Bluhm B."/>
            <person name="Cannon C."/>
            <person name="Castanera R."/>
            <person name="Culley D."/>
            <person name="Daum C."/>
            <person name="Ezra D."/>
            <person name="Gonzalez J."/>
            <person name="Henrissat B."/>
            <person name="Kuo A."/>
            <person name="Liang C."/>
            <person name="Lipzen A."/>
            <person name="Lutzoni F."/>
            <person name="Magnuson J."/>
            <person name="Mondo S."/>
            <person name="Nolan M."/>
            <person name="Ohm R."/>
            <person name="Pangilinan J."/>
            <person name="Park H.-J."/>
            <person name="Ramirez L."/>
            <person name="Alfaro M."/>
            <person name="Sun H."/>
            <person name="Tritt A."/>
            <person name="Yoshinaga Y."/>
            <person name="Zwiers L.-H."/>
            <person name="Turgeon B."/>
            <person name="Goodwin S."/>
            <person name="Spatafora J."/>
            <person name="Crous P."/>
            <person name="Grigoriev I."/>
        </authorList>
    </citation>
    <scope>NUCLEOTIDE SEQUENCE</scope>
    <source>
        <strain evidence="1">ATCC 200398</strain>
    </source>
</reference>
<keyword evidence="2" id="KW-1185">Reference proteome</keyword>
<comment type="caution">
    <text evidence="1">The sequence shown here is derived from an EMBL/GenBank/DDBJ whole genome shotgun (WGS) entry which is preliminary data.</text>
</comment>
<accession>A0ACB6R0E4</accession>
<protein>
    <submittedName>
        <fullName evidence="1">Uncharacterized protein</fullName>
    </submittedName>
</protein>
<evidence type="ECO:0000313" key="1">
    <source>
        <dbReference type="EMBL" id="KAF2471921.1"/>
    </source>
</evidence>
<organism evidence="1 2">
    <name type="scientific">Lindgomyces ingoldianus</name>
    <dbReference type="NCBI Taxonomy" id="673940"/>
    <lineage>
        <taxon>Eukaryota</taxon>
        <taxon>Fungi</taxon>
        <taxon>Dikarya</taxon>
        <taxon>Ascomycota</taxon>
        <taxon>Pezizomycotina</taxon>
        <taxon>Dothideomycetes</taxon>
        <taxon>Pleosporomycetidae</taxon>
        <taxon>Pleosporales</taxon>
        <taxon>Lindgomycetaceae</taxon>
        <taxon>Lindgomyces</taxon>
    </lineage>
</organism>
<sequence length="623" mass="68897">MSNALPAALLRPSCAALRSSPPISYQWNTVTQAFARQFCIPHQSRCLQSASSASALYALHSQRTLLSFRQSRSFSSTLHSTASVSNTPLNPPTPPPTAPKKRVVKIGPLPSGDVSTATLNTIFGPNVSRLDGNHALRILHHRRVSGSLADYGVDNIKTQSGVFSRNLALKGLEWLREEFPVDEARAAQEWAEKEANRIAYELWLAHPDNADSKYNDPARVFRDQQKEIEELNKKSEEEEGSRIGILHHGPSQFERNIERKRQERLEAITKKAEEKEKKEREDMVKLESGEWVRTPGGTGLMKPGQTTYVDLFGKEMVDTGREYRERQEKKSQSGFASEEEMRNATTLSQRLIPMTALVLFTVAACYVFATTYIPPNSSHRLWPDLSPTTATLAGIVAINSLLVIAWRLPFLWPLLTKHFMHVPGTPRAHQAVTNVFTHVQIDHFLMNMLWMVIVGSACHDLVGRGIFLGTYISAGAVGSLLSLYWANLGRGSLSAHSVGASAAVWGIASLLALLTEKNTIKVPIVKDMETPFYPKLLWAAFVLSEIAGFVRGRNVKVDYMSHFGGILTGAAVAGWMRYRGWDGNDALDGVQERAGSGDKVVDIGAMVKEEVKEIKQAVTKGGK</sequence>
<gene>
    <name evidence="1" type="ORF">BDR25DRAFT_284229</name>
</gene>
<proteinExistence type="predicted"/>